<feature type="region of interest" description="Disordered" evidence="2">
    <location>
        <begin position="1"/>
        <end position="27"/>
    </location>
</feature>
<evidence type="ECO:0000256" key="1">
    <source>
        <dbReference type="SAM" id="Coils"/>
    </source>
</evidence>
<evidence type="ECO:0000256" key="2">
    <source>
        <dbReference type="SAM" id="MobiDB-lite"/>
    </source>
</evidence>
<gene>
    <name evidence="3" type="primary">CR388047.3</name>
</gene>
<reference evidence="3" key="2">
    <citation type="submission" date="2016-06" db="EMBL/GenBank/DDBJ databases">
        <title>The genome of a short-lived fish provides insights into sex chromosome evolution and the genetic control of aging.</title>
        <authorList>
            <person name="Reichwald K."/>
            <person name="Felder M."/>
            <person name="Petzold A."/>
            <person name="Koch P."/>
            <person name="Groth M."/>
            <person name="Platzer M."/>
        </authorList>
    </citation>
    <scope>NUCLEOTIDE SEQUENCE</scope>
    <source>
        <tissue evidence="3">Brain</tissue>
    </source>
</reference>
<organism evidence="3">
    <name type="scientific">Nothobranchius pienaari</name>
    <dbReference type="NCBI Taxonomy" id="704102"/>
    <lineage>
        <taxon>Eukaryota</taxon>
        <taxon>Metazoa</taxon>
        <taxon>Chordata</taxon>
        <taxon>Craniata</taxon>
        <taxon>Vertebrata</taxon>
        <taxon>Euteleostomi</taxon>
        <taxon>Actinopterygii</taxon>
        <taxon>Neopterygii</taxon>
        <taxon>Teleostei</taxon>
        <taxon>Neoteleostei</taxon>
        <taxon>Acanthomorphata</taxon>
        <taxon>Ovalentaria</taxon>
        <taxon>Atherinomorphae</taxon>
        <taxon>Cyprinodontiformes</taxon>
        <taxon>Nothobranchiidae</taxon>
        <taxon>Nothobranchius</taxon>
    </lineage>
</organism>
<dbReference type="EMBL" id="HAEF01010208">
    <property type="protein sequence ID" value="SBR49949.1"/>
    <property type="molecule type" value="Transcribed_RNA"/>
</dbReference>
<accession>A0A1A8M102</accession>
<protein>
    <submittedName>
        <fullName evidence="3">Uncharacterized protein</fullName>
    </submittedName>
</protein>
<reference evidence="3" key="1">
    <citation type="submission" date="2016-05" db="EMBL/GenBank/DDBJ databases">
        <authorList>
            <person name="Lavstsen T."/>
            <person name="Jespersen J.S."/>
        </authorList>
    </citation>
    <scope>NUCLEOTIDE SEQUENCE</scope>
    <source>
        <tissue evidence="3">Brain</tissue>
    </source>
</reference>
<proteinExistence type="predicted"/>
<name>A0A1A8M102_9TELE</name>
<keyword evidence="1" id="KW-0175">Coiled coil</keyword>
<sequence>MAPNKKSSRRGATAVRAGPDDMPQNEQLQVENDQHGASKVNILREQLQQLEEEKVEIRKSKQKVEEGMRILQEVNSCLEKEKEHLQRRERKMGVEKAEVEQSNHLMEETIREQQRDIKSLLQKLEGLEQEANQQRELRTRWKAELAATLELIQDLKGRTVTRDNKELTFASETEDYQNKRDGIETCHLQSLHV</sequence>
<dbReference type="AlphaFoldDB" id="A0A1A8M102"/>
<evidence type="ECO:0000313" key="3">
    <source>
        <dbReference type="EMBL" id="SBR49949.1"/>
    </source>
</evidence>
<feature type="coiled-coil region" evidence="1">
    <location>
        <begin position="40"/>
        <end position="144"/>
    </location>
</feature>